<sequence>MQCLEWLLKKHLFHASKLHQIHALLITSGFLAFPLLSQSQSRCGGTTTNTTTTNTTTTTTFVYNCLLRAYLRNGQSSSAALHLFVQMLAHGHQPNHHTFPSLIKFSSSSPSPSYAGCALHAQCLRRGLLADNFISCSLVKYYAQLGHLNEARKSFDEMPHPDMACHNAMLDAFCANGDIISARRLFESMSTRDVISWTIIINGHSRNRCFREAIGLFRRLMRESRRSDIVTAVTPNEATLVSVLSACANLHGPEGLATGIEIHGGIIRREAQLTAFLGTALIDMYGKHGRLGSCRNAFKLVRRREICTWNSLISAFASNSEEAEALNLFARMGAEGQPPNNITFIAVLMACARAGLVETGLRLFEMMVSKHGVTPLMEHYGCVVDLLSRNGLLNQAVEFIKRMPMAADASVWGALLGACKLYGDVELGAKVGRRLMALQPENAGRYMILRNIYAGEGRWNHAAELREIMEQAGVKKMVGQSCVGSPADSAVV</sequence>
<evidence type="ECO:0000256" key="1">
    <source>
        <dbReference type="ARBA" id="ARBA00022737"/>
    </source>
</evidence>
<protein>
    <submittedName>
        <fullName evidence="4">Putative pentatricopeptide repeat-containing protein</fullName>
    </submittedName>
</protein>
<evidence type="ECO:0000256" key="3">
    <source>
        <dbReference type="PROSITE-ProRule" id="PRU00708"/>
    </source>
</evidence>
<proteinExistence type="predicted"/>
<evidence type="ECO:0000256" key="2">
    <source>
        <dbReference type="ARBA" id="ARBA00022946"/>
    </source>
</evidence>
<dbReference type="EMBL" id="LSRQ01005132">
    <property type="protein sequence ID" value="OAY68041.1"/>
    <property type="molecule type" value="Genomic_DNA"/>
</dbReference>
<feature type="repeat" description="PPR" evidence="3">
    <location>
        <begin position="162"/>
        <end position="196"/>
    </location>
</feature>
<dbReference type="FunFam" id="1.25.40.10:FF:000242">
    <property type="entry name" value="Pentatricopeptide repeat-containing protein"/>
    <property type="match status" value="1"/>
</dbReference>
<name>A0A199UTS7_ANACO</name>
<reference evidence="4 5" key="1">
    <citation type="journal article" date="2016" name="DNA Res.">
        <title>The draft genome of MD-2 pineapple using hybrid error correction of long reads.</title>
        <authorList>
            <person name="Redwan R.M."/>
            <person name="Saidin A."/>
            <person name="Kumar S.V."/>
        </authorList>
    </citation>
    <scope>NUCLEOTIDE SEQUENCE [LARGE SCALE GENOMIC DNA]</scope>
    <source>
        <strain evidence="5">cv. MD2</strain>
        <tissue evidence="4">Leaf</tissue>
    </source>
</reference>
<keyword evidence="2" id="KW-0809">Transit peptide</keyword>
<dbReference type="Proteomes" id="UP000092600">
    <property type="component" value="Unassembled WGS sequence"/>
</dbReference>
<accession>A0A199UTS7</accession>
<dbReference type="PROSITE" id="PS51375">
    <property type="entry name" value="PPR"/>
    <property type="match status" value="4"/>
</dbReference>
<evidence type="ECO:0000313" key="4">
    <source>
        <dbReference type="EMBL" id="OAY68041.1"/>
    </source>
</evidence>
<feature type="repeat" description="PPR" evidence="3">
    <location>
        <begin position="340"/>
        <end position="375"/>
    </location>
</feature>
<feature type="repeat" description="PPR" evidence="3">
    <location>
        <begin position="59"/>
        <end position="94"/>
    </location>
</feature>
<feature type="repeat" description="PPR" evidence="3">
    <location>
        <begin position="305"/>
        <end position="339"/>
    </location>
</feature>
<comment type="caution">
    <text evidence="4">The sequence shown here is derived from an EMBL/GenBank/DDBJ whole genome shotgun (WGS) entry which is preliminary data.</text>
</comment>
<dbReference type="GO" id="GO:0009451">
    <property type="term" value="P:RNA modification"/>
    <property type="evidence" value="ECO:0007669"/>
    <property type="project" value="InterPro"/>
</dbReference>
<dbReference type="GO" id="GO:0003723">
    <property type="term" value="F:RNA binding"/>
    <property type="evidence" value="ECO:0007669"/>
    <property type="project" value="InterPro"/>
</dbReference>
<dbReference type="PANTHER" id="PTHR47926:SF348">
    <property type="entry name" value="PENTATRICOPEPTIDE REPEAT-CONTAINING PROTEIN"/>
    <property type="match status" value="1"/>
</dbReference>
<dbReference type="InterPro" id="IPR046960">
    <property type="entry name" value="PPR_At4g14850-like_plant"/>
</dbReference>
<dbReference type="AlphaFoldDB" id="A0A199UTS7"/>
<dbReference type="PANTHER" id="PTHR47926">
    <property type="entry name" value="PENTATRICOPEPTIDE REPEAT-CONTAINING PROTEIN"/>
    <property type="match status" value="1"/>
</dbReference>
<dbReference type="Gene3D" id="1.25.40.10">
    <property type="entry name" value="Tetratricopeptide repeat domain"/>
    <property type="match status" value="3"/>
</dbReference>
<dbReference type="NCBIfam" id="TIGR00756">
    <property type="entry name" value="PPR"/>
    <property type="match status" value="5"/>
</dbReference>
<organism evidence="4 5">
    <name type="scientific">Ananas comosus</name>
    <name type="common">Pineapple</name>
    <name type="synonym">Ananas ananas</name>
    <dbReference type="NCBI Taxonomy" id="4615"/>
    <lineage>
        <taxon>Eukaryota</taxon>
        <taxon>Viridiplantae</taxon>
        <taxon>Streptophyta</taxon>
        <taxon>Embryophyta</taxon>
        <taxon>Tracheophyta</taxon>
        <taxon>Spermatophyta</taxon>
        <taxon>Magnoliopsida</taxon>
        <taxon>Liliopsida</taxon>
        <taxon>Poales</taxon>
        <taxon>Bromeliaceae</taxon>
        <taxon>Bromelioideae</taxon>
        <taxon>Ananas</taxon>
    </lineage>
</organism>
<dbReference type="Pfam" id="PF13041">
    <property type="entry name" value="PPR_2"/>
    <property type="match status" value="2"/>
</dbReference>
<keyword evidence="1" id="KW-0677">Repeat</keyword>
<dbReference type="Pfam" id="PF20431">
    <property type="entry name" value="E_motif"/>
    <property type="match status" value="1"/>
</dbReference>
<dbReference type="InterPro" id="IPR011990">
    <property type="entry name" value="TPR-like_helical_dom_sf"/>
</dbReference>
<dbReference type="InterPro" id="IPR046848">
    <property type="entry name" value="E_motif"/>
</dbReference>
<dbReference type="InterPro" id="IPR002885">
    <property type="entry name" value="PPR_rpt"/>
</dbReference>
<evidence type="ECO:0000313" key="5">
    <source>
        <dbReference type="Proteomes" id="UP000092600"/>
    </source>
</evidence>
<dbReference type="Pfam" id="PF01535">
    <property type="entry name" value="PPR"/>
    <property type="match status" value="5"/>
</dbReference>
<gene>
    <name evidence="4" type="ORF">ACMD2_10606</name>
</gene>